<reference evidence="1" key="1">
    <citation type="submission" date="2022-04" db="EMBL/GenBank/DDBJ databases">
        <title>Genome of the entomopathogenic fungus Entomophthora muscae.</title>
        <authorList>
            <person name="Elya C."/>
            <person name="Lovett B.R."/>
            <person name="Lee E."/>
            <person name="Macias A.M."/>
            <person name="Hajek A.E."/>
            <person name="De Bivort B.L."/>
            <person name="Kasson M.T."/>
            <person name="De Fine Licht H.H."/>
            <person name="Stajich J.E."/>
        </authorList>
    </citation>
    <scope>NUCLEOTIDE SEQUENCE</scope>
    <source>
        <strain evidence="1">Berkeley</strain>
    </source>
</reference>
<proteinExistence type="predicted"/>
<evidence type="ECO:0000313" key="2">
    <source>
        <dbReference type="Proteomes" id="UP001165960"/>
    </source>
</evidence>
<dbReference type="Proteomes" id="UP001165960">
    <property type="component" value="Unassembled WGS sequence"/>
</dbReference>
<sequence>MPDTKFLRNVFHQVFVDNVHMVQTRSKVQASQEAAKEVSKPYAHQLLDDAPDKEPQHSRDATLFRGVNVAIPMETMKDHHPKLYDSIIKFLSIANNLDIHLVNNIGSSYSECTYADIFVKKTQGASYHQHRGPYKYSVLQVSVVYGAHARY</sequence>
<comment type="caution">
    <text evidence="1">The sequence shown here is derived from an EMBL/GenBank/DDBJ whole genome shotgun (WGS) entry which is preliminary data.</text>
</comment>
<evidence type="ECO:0000313" key="1">
    <source>
        <dbReference type="EMBL" id="KAJ9053234.1"/>
    </source>
</evidence>
<accession>A0ACC2RT74</accession>
<gene>
    <name evidence="1" type="ORF">DSO57_1026276</name>
</gene>
<organism evidence="1 2">
    <name type="scientific">Entomophthora muscae</name>
    <dbReference type="NCBI Taxonomy" id="34485"/>
    <lineage>
        <taxon>Eukaryota</taxon>
        <taxon>Fungi</taxon>
        <taxon>Fungi incertae sedis</taxon>
        <taxon>Zoopagomycota</taxon>
        <taxon>Entomophthoromycotina</taxon>
        <taxon>Entomophthoromycetes</taxon>
        <taxon>Entomophthorales</taxon>
        <taxon>Entomophthoraceae</taxon>
        <taxon>Entomophthora</taxon>
    </lineage>
</organism>
<protein>
    <submittedName>
        <fullName evidence="1">Uncharacterized protein</fullName>
    </submittedName>
</protein>
<dbReference type="EMBL" id="QTSX02006542">
    <property type="protein sequence ID" value="KAJ9053234.1"/>
    <property type="molecule type" value="Genomic_DNA"/>
</dbReference>
<keyword evidence="2" id="KW-1185">Reference proteome</keyword>
<name>A0ACC2RT74_9FUNG</name>